<evidence type="ECO:0000256" key="1">
    <source>
        <dbReference type="SAM" id="MobiDB-lite"/>
    </source>
</evidence>
<reference evidence="2 3" key="1">
    <citation type="journal article" date="2011" name="Genome Res.">
        <title>Phylogeny-wide analysis of social amoeba genomes highlights ancient origins for complex intercellular communication.</title>
        <authorList>
            <person name="Heidel A.J."/>
            <person name="Lawal H.M."/>
            <person name="Felder M."/>
            <person name="Schilde C."/>
            <person name="Helps N.R."/>
            <person name="Tunggal B."/>
            <person name="Rivero F."/>
            <person name="John U."/>
            <person name="Schleicher M."/>
            <person name="Eichinger L."/>
            <person name="Platzer M."/>
            <person name="Noegel A.A."/>
            <person name="Schaap P."/>
            <person name="Gloeckner G."/>
        </authorList>
    </citation>
    <scope>NUCLEOTIDE SEQUENCE [LARGE SCALE GENOMIC DNA]</scope>
    <source>
        <strain evidence="3">ATCC 26659 / Pp 5 / PN500</strain>
    </source>
</reference>
<comment type="caution">
    <text evidence="2">The sequence shown here is derived from an EMBL/GenBank/DDBJ whole genome shotgun (WGS) entry which is preliminary data.</text>
</comment>
<name>D3BHL8_HETP5</name>
<dbReference type="AlphaFoldDB" id="D3BHL8"/>
<keyword evidence="3" id="KW-1185">Reference proteome</keyword>
<protein>
    <submittedName>
        <fullName evidence="2">Uncharacterized protein</fullName>
    </submittedName>
</protein>
<proteinExistence type="predicted"/>
<feature type="compositionally biased region" description="Polar residues" evidence="1">
    <location>
        <begin position="1"/>
        <end position="12"/>
    </location>
</feature>
<dbReference type="GeneID" id="31363500"/>
<dbReference type="RefSeq" id="XP_020431316.1">
    <property type="nucleotide sequence ID" value="XM_020578852.1"/>
</dbReference>
<accession>D3BHL8</accession>
<organism evidence="2 3">
    <name type="scientific">Heterostelium pallidum (strain ATCC 26659 / Pp 5 / PN500)</name>
    <name type="common">Cellular slime mold</name>
    <name type="synonym">Polysphondylium pallidum</name>
    <dbReference type="NCBI Taxonomy" id="670386"/>
    <lineage>
        <taxon>Eukaryota</taxon>
        <taxon>Amoebozoa</taxon>
        <taxon>Evosea</taxon>
        <taxon>Eumycetozoa</taxon>
        <taxon>Dictyostelia</taxon>
        <taxon>Acytosteliales</taxon>
        <taxon>Acytosteliaceae</taxon>
        <taxon>Heterostelium</taxon>
    </lineage>
</organism>
<dbReference type="InParanoid" id="D3BHL8"/>
<evidence type="ECO:0000313" key="2">
    <source>
        <dbReference type="EMBL" id="EFA79195.1"/>
    </source>
</evidence>
<sequence>MSGRKQNQNTNEPEPWSNRDIINSFGSFNNFMHSYGIKDYGEAKDLQRELQKQTRGSQ</sequence>
<evidence type="ECO:0000313" key="3">
    <source>
        <dbReference type="Proteomes" id="UP000001396"/>
    </source>
</evidence>
<dbReference type="Proteomes" id="UP000001396">
    <property type="component" value="Unassembled WGS sequence"/>
</dbReference>
<gene>
    <name evidence="2" type="ORF">PPL_08021</name>
</gene>
<feature type="region of interest" description="Disordered" evidence="1">
    <location>
        <begin position="1"/>
        <end position="20"/>
    </location>
</feature>
<dbReference type="EMBL" id="ADBJ01000036">
    <property type="protein sequence ID" value="EFA79195.1"/>
    <property type="molecule type" value="Genomic_DNA"/>
</dbReference>